<dbReference type="Proteomes" id="UP000315471">
    <property type="component" value="Unassembled WGS sequence"/>
</dbReference>
<dbReference type="EMBL" id="SJPY01000002">
    <property type="protein sequence ID" value="TWU44048.1"/>
    <property type="molecule type" value="Genomic_DNA"/>
</dbReference>
<keyword evidence="2" id="KW-0964">Secreted</keyword>
<evidence type="ECO:0000313" key="7">
    <source>
        <dbReference type="EMBL" id="TWU44048.1"/>
    </source>
</evidence>
<reference evidence="7 8" key="1">
    <citation type="submission" date="2019-02" db="EMBL/GenBank/DDBJ databases">
        <title>Deep-cultivation of Planctomycetes and their phenomic and genomic characterization uncovers novel biology.</title>
        <authorList>
            <person name="Wiegand S."/>
            <person name="Jogler M."/>
            <person name="Boedeker C."/>
            <person name="Pinto D."/>
            <person name="Vollmers J."/>
            <person name="Rivas-Marin E."/>
            <person name="Kohn T."/>
            <person name="Peeters S.H."/>
            <person name="Heuer A."/>
            <person name="Rast P."/>
            <person name="Oberbeckmann S."/>
            <person name="Bunk B."/>
            <person name="Jeske O."/>
            <person name="Meyerdierks A."/>
            <person name="Storesund J.E."/>
            <person name="Kallscheuer N."/>
            <person name="Luecker S."/>
            <person name="Lage O.M."/>
            <person name="Pohl T."/>
            <person name="Merkel B.J."/>
            <person name="Hornburger P."/>
            <person name="Mueller R.-W."/>
            <person name="Bruemmer F."/>
            <person name="Labrenz M."/>
            <person name="Spormann A.M."/>
            <person name="Op Den Camp H."/>
            <person name="Overmann J."/>
            <person name="Amann R."/>
            <person name="Jetten M.S.M."/>
            <person name="Mascher T."/>
            <person name="Medema M.H."/>
            <person name="Devos D.P."/>
            <person name="Kaster A.-K."/>
            <person name="Ovreas L."/>
            <person name="Rohde M."/>
            <person name="Galperin M.Y."/>
            <person name="Jogler C."/>
        </authorList>
    </citation>
    <scope>NUCLEOTIDE SEQUENCE [LARGE SCALE GENOMIC DNA]</scope>
    <source>
        <strain evidence="7 8">Q31b</strain>
    </source>
</reference>
<organism evidence="7 8">
    <name type="scientific">Novipirellula aureliae</name>
    <dbReference type="NCBI Taxonomy" id="2527966"/>
    <lineage>
        <taxon>Bacteria</taxon>
        <taxon>Pseudomonadati</taxon>
        <taxon>Planctomycetota</taxon>
        <taxon>Planctomycetia</taxon>
        <taxon>Pirellulales</taxon>
        <taxon>Pirellulaceae</taxon>
        <taxon>Novipirellula</taxon>
    </lineage>
</organism>
<dbReference type="SUPFAM" id="SSF117074">
    <property type="entry name" value="Hypothetical protein PA1324"/>
    <property type="match status" value="1"/>
</dbReference>
<sequence>MIRRSEPTRSSNSARKRQSRVKRNRRLMMEGLEQRQLLAGDLPSLSLSQVPSYDGPRDVGTVQATNVQEQETATAMGMNDDFLSAQFVRLGNQAGQSATIDLSGSLSFGTIAPGGVGFPADADVYAFDLQAGDILDIATHGAAASYTMFYETGQVWYGVDDLQISYPLDSPLQTIGNAVFAQVVPETGRYYMEVVATNNEQAYTVGLRTYRPATEQLPVGANQAIYLDFDGGSFRPDTFNIELGGAGVPIGGRVIIPTLQESLIDFGVEVDDDAAYQELVRTVIAQFEEIFRSVATNGTNGDYATTGNPGDYGITILNSEDHPDPGSNHPLVSRIIVGGTEADYGFAALGLAISGDIGNFDLSEVAIVQTEGIAGLAEGAEVAPTSSTLDVVARAISSVAAQQAAHMFGMRVTDGTNFVDTLADEEGEEGSDAYVLGLGDDLIFGTVDDVEPQFLNDRFSRDEEEGLLGYSRIQEQLPFVLSTGTSGGTAISGKVFSDANRDGRDINDSGLAGVTVYVDANNNGLLDQNETRTVSSSSGSFSLAAASGTVVVRAITPTQYVATTATSLTVNGQGSGLSFGFNKVQADITGTKFVDADGDGVRDTGEPGIGGVYVYLDLDGDNRPDLGEPSATTNANGAYSLNFPGPGTYTIREVVQPGFIQTFPGEAAGNEHTVVFSGLALTDNYDFGNLPSQDYGDAPDTYLTTEASGGPSHGITTGLSLGSLPDREIDGLPSVNADGDDLNGTVNDEDGVRQVSPFGPGSSGQFEATVTNTTGSPAYLQTFVDFNGNGVFDSTERLTEQVISSGLTNEPVTINVDVPVGAVVGQTYARFRLSQTSGLGAGGFVDTGEVEDYVISILPEAKVANNDQESVSRNSQANQLFPLVNDFETAENPLSIVSLNTNGTRGSVRISGSGVDGARSIFYTPLNNFVGRDVFGYTVEDAFGNRSSASVEVLVTFQSDSPTAVDDNYLINDGSGRQSLFVLGNDVPSLAGGNFIISATPGSAGGTVTIGGGGQSLLYTPRSGFTGTEQFTYSIQDAAGNPDTATVTINTNPGSYADNLIQYTIDFIDPLNGLPITNLEYNPNDASLNRFAVRVSVDDISLVDVNNPQGVASAFIDLLYDYELVTTIPATTNNGYPFEITFGQLFAGGGFNQGVSQTPGLIDEIGATQSSFTPVPFAGSEELFTITFEALADGIAVFSTDPAEDPQSETLLIKDDENELLVNQIGLDSAQFRILPSPAGGVFTTAIDDAFMDGLDSDNQPIQPTSSAILRVLDNDVLPGGEIQEFSQSTEPRNGTLTVANNGTPDNLNDDYFVYRPNTNSSAGGYDSFSYLVVTSDGIATTANVTLAYGDADADDEVRIGLSLVNAGGNPIQPSQLAVGDRFGVQIDLEDLRATGQSTFVYGGFTDLLYSSATIRPADTVAFDDFDFDVTIGAEYNRDAAVGTANRLGIIDEFGTISNNSNASTPFNGLNPATLATIFFDVVAEGPIEIQSSPADSRPFQDTLLFQQSEPVDYSLIRYESLSFTPSNGAQGEAPLQNPSLRWDVNNDGKISPIDALIILNTMSDLDGGDVAEGEQLSGSTLASRYYVDVNGDRKITPMDALQVINLLTERASGQSEAVSGEQVAVQIPALIAGSSDDQAEENAFDDVFAELAAPTTTSNGNTSGVPASDGQVARSQVVGSANAETEANADADDALLSLLADDVSKNWG</sequence>
<accession>A0A5C6E5C1</accession>
<dbReference type="GO" id="GO:0004553">
    <property type="term" value="F:hydrolase activity, hydrolyzing O-glycosyl compounds"/>
    <property type="evidence" value="ECO:0007669"/>
    <property type="project" value="InterPro"/>
</dbReference>
<name>A0A5C6E5C1_9BACT</name>
<dbReference type="Gene3D" id="2.60.120.380">
    <property type="match status" value="1"/>
</dbReference>
<dbReference type="Pfam" id="PF00404">
    <property type="entry name" value="Dockerin_1"/>
    <property type="match status" value="1"/>
</dbReference>
<feature type="domain" description="GEVED" evidence="6">
    <location>
        <begin position="779"/>
        <end position="855"/>
    </location>
</feature>
<feature type="region of interest" description="Disordered" evidence="4">
    <location>
        <begin position="1"/>
        <end position="23"/>
    </location>
</feature>
<dbReference type="Gene3D" id="2.60.40.10">
    <property type="entry name" value="Immunoglobulins"/>
    <property type="match status" value="2"/>
</dbReference>
<evidence type="ECO:0000259" key="6">
    <source>
        <dbReference type="Pfam" id="PF20009"/>
    </source>
</evidence>
<dbReference type="RefSeq" id="WP_146599082.1">
    <property type="nucleotide sequence ID" value="NZ_SJPY01000002.1"/>
</dbReference>
<dbReference type="SUPFAM" id="SSF63446">
    <property type="entry name" value="Type I dockerin domain"/>
    <property type="match status" value="1"/>
</dbReference>
<protein>
    <submittedName>
        <fullName evidence="7">Uncharacterized protein</fullName>
    </submittedName>
</protein>
<comment type="caution">
    <text evidence="7">The sequence shown here is derived from an EMBL/GenBank/DDBJ whole genome shotgun (WGS) entry which is preliminary data.</text>
</comment>
<dbReference type="Pfam" id="PF20009">
    <property type="entry name" value="GEVED"/>
    <property type="match status" value="1"/>
</dbReference>
<dbReference type="InterPro" id="IPR045474">
    <property type="entry name" value="GEVED"/>
</dbReference>
<dbReference type="Pfam" id="PF17210">
    <property type="entry name" value="SdrD_B"/>
    <property type="match status" value="1"/>
</dbReference>
<keyword evidence="3" id="KW-0732">Signal</keyword>
<dbReference type="InterPro" id="IPR033764">
    <property type="entry name" value="Sdr_B"/>
</dbReference>
<feature type="domain" description="SD-repeat containing protein B" evidence="5">
    <location>
        <begin position="593"/>
        <end position="667"/>
    </location>
</feature>
<evidence type="ECO:0000256" key="3">
    <source>
        <dbReference type="ARBA" id="ARBA00022729"/>
    </source>
</evidence>
<evidence type="ECO:0000256" key="1">
    <source>
        <dbReference type="ARBA" id="ARBA00004613"/>
    </source>
</evidence>
<evidence type="ECO:0000259" key="5">
    <source>
        <dbReference type="Pfam" id="PF17210"/>
    </source>
</evidence>
<dbReference type="GO" id="GO:0000272">
    <property type="term" value="P:polysaccharide catabolic process"/>
    <property type="evidence" value="ECO:0007669"/>
    <property type="project" value="InterPro"/>
</dbReference>
<feature type="compositionally biased region" description="Polar residues" evidence="4">
    <location>
        <begin position="1655"/>
        <end position="1666"/>
    </location>
</feature>
<feature type="region of interest" description="Disordered" evidence="4">
    <location>
        <begin position="1655"/>
        <end position="1686"/>
    </location>
</feature>
<dbReference type="Pfam" id="PF17963">
    <property type="entry name" value="Big_9"/>
    <property type="match status" value="2"/>
</dbReference>
<dbReference type="GO" id="GO:0005576">
    <property type="term" value="C:extracellular region"/>
    <property type="evidence" value="ECO:0007669"/>
    <property type="project" value="UniProtKB-SubCell"/>
</dbReference>
<dbReference type="Gene3D" id="1.10.1330.10">
    <property type="entry name" value="Dockerin domain"/>
    <property type="match status" value="1"/>
</dbReference>
<comment type="subcellular location">
    <subcellularLocation>
        <location evidence="1">Secreted</location>
    </subcellularLocation>
</comment>
<keyword evidence="8" id="KW-1185">Reference proteome</keyword>
<evidence type="ECO:0000313" key="8">
    <source>
        <dbReference type="Proteomes" id="UP000315471"/>
    </source>
</evidence>
<gene>
    <name evidence="7" type="ORF">Q31b_15830</name>
</gene>
<proteinExistence type="predicted"/>
<dbReference type="InterPro" id="IPR013783">
    <property type="entry name" value="Ig-like_fold"/>
</dbReference>
<evidence type="ECO:0000256" key="4">
    <source>
        <dbReference type="SAM" id="MobiDB-lite"/>
    </source>
</evidence>
<dbReference type="Gene3D" id="2.60.40.3440">
    <property type="match status" value="2"/>
</dbReference>
<feature type="compositionally biased region" description="Basic residues" evidence="4">
    <location>
        <begin position="14"/>
        <end position="23"/>
    </location>
</feature>
<dbReference type="InterPro" id="IPR002105">
    <property type="entry name" value="Dockerin_1_rpt"/>
</dbReference>
<dbReference type="OrthoDB" id="227529at2"/>
<dbReference type="InterPro" id="IPR036439">
    <property type="entry name" value="Dockerin_dom_sf"/>
</dbReference>
<evidence type="ECO:0000256" key="2">
    <source>
        <dbReference type="ARBA" id="ARBA00022525"/>
    </source>
</evidence>